<keyword evidence="4 8" id="KW-0812">Transmembrane</keyword>
<reference evidence="12" key="1">
    <citation type="journal article" date="2019" name="Int. J. Syst. Evol. Microbiol.">
        <title>The Global Catalogue of Microorganisms (GCM) 10K type strain sequencing project: providing services to taxonomists for standard genome sequencing and annotation.</title>
        <authorList>
            <consortium name="The Broad Institute Genomics Platform"/>
            <consortium name="The Broad Institute Genome Sequencing Center for Infectious Disease"/>
            <person name="Wu L."/>
            <person name="Ma J."/>
        </authorList>
    </citation>
    <scope>NUCLEOTIDE SEQUENCE [LARGE SCALE GENOMIC DNA]</scope>
    <source>
        <strain evidence="12">JCM 16702</strain>
    </source>
</reference>
<comment type="subcellular location">
    <subcellularLocation>
        <location evidence="1">Cell membrane</location>
        <topology evidence="1">Multi-pass membrane protein</topology>
    </subcellularLocation>
</comment>
<feature type="transmembrane region" description="Helical" evidence="8">
    <location>
        <begin position="136"/>
        <end position="156"/>
    </location>
</feature>
<evidence type="ECO:0000256" key="1">
    <source>
        <dbReference type="ARBA" id="ARBA00004651"/>
    </source>
</evidence>
<gene>
    <name evidence="11" type="ORF">GCM10022214_14100</name>
</gene>
<evidence type="ECO:0000256" key="4">
    <source>
        <dbReference type="ARBA" id="ARBA00022692"/>
    </source>
</evidence>
<dbReference type="RefSeq" id="WP_344942511.1">
    <property type="nucleotide sequence ID" value="NZ_BAAAZG010000003.1"/>
</dbReference>
<organism evidence="11 12">
    <name type="scientific">Actinomadura miaoliensis</name>
    <dbReference type="NCBI Taxonomy" id="430685"/>
    <lineage>
        <taxon>Bacteria</taxon>
        <taxon>Bacillati</taxon>
        <taxon>Actinomycetota</taxon>
        <taxon>Actinomycetes</taxon>
        <taxon>Streptosporangiales</taxon>
        <taxon>Thermomonosporaceae</taxon>
        <taxon>Actinomadura</taxon>
    </lineage>
</organism>
<evidence type="ECO:0000313" key="11">
    <source>
        <dbReference type="EMBL" id="GAA4062093.1"/>
    </source>
</evidence>
<keyword evidence="3" id="KW-1003">Cell membrane</keyword>
<sequence>MNGRARLTLFTVAAAGLATAYTAGTLRLPGFGTAFHPYGDRAVRQALDHATANTVSSVNFDQRAFDTVGEELILIASALGTVVLLRAVGREEEAQTGTLRHGPAEVFEALRVTGLALLPVTLLVGAYVVAHGHLSPGGGFQGGVLLGTALHMLYLAGDYPSLRRLRPIPAFETGEALAAGAFVILALAAAGQIIPLNTAVGVEVGCAMVLLLAKFFEQALLIRQPPDSQPPDSRPDARPGIPPGAAPSTGEAGR</sequence>
<evidence type="ECO:0000256" key="8">
    <source>
        <dbReference type="SAM" id="Phobius"/>
    </source>
</evidence>
<dbReference type="PANTHER" id="PTHR33932:SF4">
    <property type="entry name" value="NA(+)_H(+) ANTIPORTER SUBUNIT B"/>
    <property type="match status" value="1"/>
</dbReference>
<feature type="signal peptide" evidence="9">
    <location>
        <begin position="1"/>
        <end position="20"/>
    </location>
</feature>
<evidence type="ECO:0000256" key="5">
    <source>
        <dbReference type="ARBA" id="ARBA00022989"/>
    </source>
</evidence>
<protein>
    <recommendedName>
        <fullName evidence="10">Na+/H+ antiporter MnhB subunit-related protein domain-containing protein</fullName>
    </recommendedName>
</protein>
<evidence type="ECO:0000259" key="10">
    <source>
        <dbReference type="Pfam" id="PF04039"/>
    </source>
</evidence>
<feature type="transmembrane region" description="Helical" evidence="8">
    <location>
        <begin position="72"/>
        <end position="89"/>
    </location>
</feature>
<keyword evidence="6 8" id="KW-0472">Membrane</keyword>
<evidence type="ECO:0000256" key="9">
    <source>
        <dbReference type="SAM" id="SignalP"/>
    </source>
</evidence>
<evidence type="ECO:0000256" key="6">
    <source>
        <dbReference type="ARBA" id="ARBA00023136"/>
    </source>
</evidence>
<dbReference type="InterPro" id="IPR007182">
    <property type="entry name" value="MnhB"/>
</dbReference>
<feature type="transmembrane region" description="Helical" evidence="8">
    <location>
        <begin position="109"/>
        <end position="130"/>
    </location>
</feature>
<keyword evidence="9" id="KW-0732">Signal</keyword>
<name>A0ABP7VA90_9ACTN</name>
<evidence type="ECO:0000256" key="7">
    <source>
        <dbReference type="SAM" id="MobiDB-lite"/>
    </source>
</evidence>
<proteinExistence type="inferred from homology"/>
<accession>A0ABP7VA90</accession>
<dbReference type="Proteomes" id="UP001500683">
    <property type="component" value="Unassembled WGS sequence"/>
</dbReference>
<evidence type="ECO:0000256" key="2">
    <source>
        <dbReference type="ARBA" id="ARBA00009425"/>
    </source>
</evidence>
<dbReference type="EMBL" id="BAAAZG010000003">
    <property type="protein sequence ID" value="GAA4062093.1"/>
    <property type="molecule type" value="Genomic_DNA"/>
</dbReference>
<feature type="domain" description="Na+/H+ antiporter MnhB subunit-related protein" evidence="10">
    <location>
        <begin position="110"/>
        <end position="189"/>
    </location>
</feature>
<feature type="transmembrane region" description="Helical" evidence="8">
    <location>
        <begin position="200"/>
        <end position="216"/>
    </location>
</feature>
<keyword evidence="5 8" id="KW-1133">Transmembrane helix</keyword>
<dbReference type="InterPro" id="IPR050622">
    <property type="entry name" value="CPA3_antiporter_subunitB"/>
</dbReference>
<evidence type="ECO:0000313" key="12">
    <source>
        <dbReference type="Proteomes" id="UP001500683"/>
    </source>
</evidence>
<feature type="region of interest" description="Disordered" evidence="7">
    <location>
        <begin position="224"/>
        <end position="254"/>
    </location>
</feature>
<comment type="caution">
    <text evidence="11">The sequence shown here is derived from an EMBL/GenBank/DDBJ whole genome shotgun (WGS) entry which is preliminary data.</text>
</comment>
<keyword evidence="12" id="KW-1185">Reference proteome</keyword>
<comment type="similarity">
    <text evidence="2">Belongs to the CPA3 antiporters (TC 2.A.63) subunit B family.</text>
</comment>
<feature type="chain" id="PRO_5045948392" description="Na+/H+ antiporter MnhB subunit-related protein domain-containing protein" evidence="9">
    <location>
        <begin position="21"/>
        <end position="254"/>
    </location>
</feature>
<evidence type="ECO:0000256" key="3">
    <source>
        <dbReference type="ARBA" id="ARBA00022475"/>
    </source>
</evidence>
<dbReference type="Pfam" id="PF04039">
    <property type="entry name" value="MnhB"/>
    <property type="match status" value="1"/>
</dbReference>
<dbReference type="PANTHER" id="PTHR33932">
    <property type="entry name" value="NA(+)/H(+) ANTIPORTER SUBUNIT B"/>
    <property type="match status" value="1"/>
</dbReference>
<feature type="transmembrane region" description="Helical" evidence="8">
    <location>
        <begin position="176"/>
        <end position="194"/>
    </location>
</feature>